<feature type="compositionally biased region" description="Basic and acidic residues" evidence="2">
    <location>
        <begin position="141"/>
        <end position="157"/>
    </location>
</feature>
<organism evidence="3 4">
    <name type="scientific">Podospora fimiseda</name>
    <dbReference type="NCBI Taxonomy" id="252190"/>
    <lineage>
        <taxon>Eukaryota</taxon>
        <taxon>Fungi</taxon>
        <taxon>Dikarya</taxon>
        <taxon>Ascomycota</taxon>
        <taxon>Pezizomycotina</taxon>
        <taxon>Sordariomycetes</taxon>
        <taxon>Sordariomycetidae</taxon>
        <taxon>Sordariales</taxon>
        <taxon>Podosporaceae</taxon>
        <taxon>Podospora</taxon>
    </lineage>
</organism>
<evidence type="ECO:0000313" key="4">
    <source>
        <dbReference type="Proteomes" id="UP001301958"/>
    </source>
</evidence>
<dbReference type="AlphaFoldDB" id="A0AAN7BM51"/>
<proteinExistence type="predicted"/>
<evidence type="ECO:0000313" key="3">
    <source>
        <dbReference type="EMBL" id="KAK4225837.1"/>
    </source>
</evidence>
<feature type="compositionally biased region" description="Basic and acidic residues" evidence="2">
    <location>
        <begin position="1"/>
        <end position="12"/>
    </location>
</feature>
<dbReference type="Proteomes" id="UP001301958">
    <property type="component" value="Unassembled WGS sequence"/>
</dbReference>
<reference evidence="3" key="1">
    <citation type="journal article" date="2023" name="Mol. Phylogenet. Evol.">
        <title>Genome-scale phylogeny and comparative genomics of the fungal order Sordariales.</title>
        <authorList>
            <person name="Hensen N."/>
            <person name="Bonometti L."/>
            <person name="Westerberg I."/>
            <person name="Brannstrom I.O."/>
            <person name="Guillou S."/>
            <person name="Cros-Aarteil S."/>
            <person name="Calhoun S."/>
            <person name="Haridas S."/>
            <person name="Kuo A."/>
            <person name="Mondo S."/>
            <person name="Pangilinan J."/>
            <person name="Riley R."/>
            <person name="LaButti K."/>
            <person name="Andreopoulos B."/>
            <person name="Lipzen A."/>
            <person name="Chen C."/>
            <person name="Yan M."/>
            <person name="Daum C."/>
            <person name="Ng V."/>
            <person name="Clum A."/>
            <person name="Steindorff A."/>
            <person name="Ohm R.A."/>
            <person name="Martin F."/>
            <person name="Silar P."/>
            <person name="Natvig D.O."/>
            <person name="Lalanne C."/>
            <person name="Gautier V."/>
            <person name="Ament-Velasquez S.L."/>
            <person name="Kruys A."/>
            <person name="Hutchinson M.I."/>
            <person name="Powell A.J."/>
            <person name="Barry K."/>
            <person name="Miller A.N."/>
            <person name="Grigoriev I.V."/>
            <person name="Debuchy R."/>
            <person name="Gladieux P."/>
            <person name="Hiltunen Thoren M."/>
            <person name="Johannesson H."/>
        </authorList>
    </citation>
    <scope>NUCLEOTIDE SEQUENCE</scope>
    <source>
        <strain evidence="3">CBS 990.96</strain>
    </source>
</reference>
<dbReference type="EMBL" id="MU865358">
    <property type="protein sequence ID" value="KAK4225837.1"/>
    <property type="molecule type" value="Genomic_DNA"/>
</dbReference>
<feature type="compositionally biased region" description="Polar residues" evidence="2">
    <location>
        <begin position="13"/>
        <end position="59"/>
    </location>
</feature>
<name>A0AAN7BM51_9PEZI</name>
<comment type="caution">
    <text evidence="3">The sequence shown here is derived from an EMBL/GenBank/DDBJ whole genome shotgun (WGS) entry which is preliminary data.</text>
</comment>
<accession>A0AAN7BM51</accession>
<feature type="coiled-coil region" evidence="1">
    <location>
        <begin position="184"/>
        <end position="333"/>
    </location>
</feature>
<reference evidence="3" key="2">
    <citation type="submission" date="2023-05" db="EMBL/GenBank/DDBJ databases">
        <authorList>
            <consortium name="Lawrence Berkeley National Laboratory"/>
            <person name="Steindorff A."/>
            <person name="Hensen N."/>
            <person name="Bonometti L."/>
            <person name="Westerberg I."/>
            <person name="Brannstrom I.O."/>
            <person name="Guillou S."/>
            <person name="Cros-Aarteil S."/>
            <person name="Calhoun S."/>
            <person name="Haridas S."/>
            <person name="Kuo A."/>
            <person name="Mondo S."/>
            <person name="Pangilinan J."/>
            <person name="Riley R."/>
            <person name="Labutti K."/>
            <person name="Andreopoulos B."/>
            <person name="Lipzen A."/>
            <person name="Chen C."/>
            <person name="Yanf M."/>
            <person name="Daum C."/>
            <person name="Ng V."/>
            <person name="Clum A."/>
            <person name="Ohm R."/>
            <person name="Martin F."/>
            <person name="Silar P."/>
            <person name="Natvig D."/>
            <person name="Lalanne C."/>
            <person name="Gautier V."/>
            <person name="Ament-Velasquez S.L."/>
            <person name="Kruys A."/>
            <person name="Hutchinson M.I."/>
            <person name="Powell A.J."/>
            <person name="Barry K."/>
            <person name="Miller A.N."/>
            <person name="Grigoriev I.V."/>
            <person name="Debuchy R."/>
            <person name="Gladieux P."/>
            <person name="Thoren M.H."/>
            <person name="Johannesson H."/>
        </authorList>
    </citation>
    <scope>NUCLEOTIDE SEQUENCE</scope>
    <source>
        <strain evidence="3">CBS 990.96</strain>
    </source>
</reference>
<keyword evidence="1" id="KW-0175">Coiled coil</keyword>
<feature type="coiled-coil region" evidence="1">
    <location>
        <begin position="385"/>
        <end position="575"/>
    </location>
</feature>
<sequence>MDGSNHPEDSRQSPKGNTDPTHTFQYEHTSYQSFQSPQTSTFDSKQGSQYTQSSQTHQKNSSTTSGFSQSSSGTTQSSATNSSSALGTSFKSSKRATFLSSDTGGASPHAGDPNSPSSPFDRSRTGTPFGRRTPAPPPDDVNQKIKPAQDDIGKLEQETKRYSNLALNAKASVKRRETSLREMLTKAQTDKIRVDKKLEALENEKYNLEIRLKTLTQSVSELTSQKKSLDISVQQKTVEVTQLRSNLKSKDAELEKKRDLERKVQQLTAEMENLKIQIQRLIEEKQQLVEEKQQLIEENRKMFDEIQSLHQQLKEKDDEIEQAESNYDKTIEAKDQDLLNQEIAHERNIKEMHEAMEVVKQESQTRYDTHIKEWTYRWETQSKTLQEWQRKYEAAIKEKKEGIEEWALKNQVLAEEYRKREQSLLDDYAALDEQYTNLCAKSAQTESEHVEIRRRQEELEERKAEFEEEVHEWKESFGRVERSVKHKEEELAAMSKKYTEASEAYRSVQKENTKLQSEMEKWQSEYKTLHDDFTEQREHWRTEHDNLRSDFSEKQKKWEAENQKLQTQLTQREEKWRSDYQKLQTQFSSQQTRLEDDYNLLFKQFKDKEDECQRLSKAHTDLDLEYQTFKTTTHEWRRNFEESRSKSVQEEIETRHRESTNAAEWAEDLAKLHLNEAGWEKLYRSLVAALQNPEKALAHLVVQLEANNQLLETIACSDEEDDWMNIVG</sequence>
<protein>
    <submittedName>
        <fullName evidence="3">Uncharacterized protein</fullName>
    </submittedName>
</protein>
<gene>
    <name evidence="3" type="ORF">QBC38DRAFT_481915</name>
</gene>
<evidence type="ECO:0000256" key="1">
    <source>
        <dbReference type="SAM" id="Coils"/>
    </source>
</evidence>
<evidence type="ECO:0000256" key="2">
    <source>
        <dbReference type="SAM" id="MobiDB-lite"/>
    </source>
</evidence>
<feature type="compositionally biased region" description="Low complexity" evidence="2">
    <location>
        <begin position="60"/>
        <end position="89"/>
    </location>
</feature>
<dbReference type="Gene3D" id="1.10.287.1490">
    <property type="match status" value="1"/>
</dbReference>
<keyword evidence="4" id="KW-1185">Reference proteome</keyword>
<feature type="region of interest" description="Disordered" evidence="2">
    <location>
        <begin position="1"/>
        <end position="157"/>
    </location>
</feature>